<protein>
    <submittedName>
        <fullName evidence="2">Glycine dehydrogenase (Decarboxylating) subunit 1</fullName>
    </submittedName>
</protein>
<dbReference type="EMBL" id="AP024086">
    <property type="protein sequence ID" value="BCL63268.1"/>
    <property type="molecule type" value="Genomic_DNA"/>
</dbReference>
<sequence length="366" mass="39832">MRYLPHTDEDVQEMLKAVGRKSLDELFGSIPDGCRIDGEIPLPPALDEWELKSHAAEMASMMKPETTVLIGAGSYQHHIPETINNLMSRSEFLTAYTPYQPEMAQGTLQGIFEYQTYTARLLGMDVANASMYDGGSALAEALLMALRISRKKRTVALSAAVHPHYREVVATYLKPTDFEIVELPVLEDGRTDLSGVADLDSLAVVAVQSPNFFGVIEDLEAVASVAHGVDALAVSCFSEPLAYGLLKNPGTCGIDIACGEGQSFGMNRSFGGPGLGMFGCREKFTRNMPGRLVGQTVDLDGRRGFVLTLATREQHIRREKATSNICSNQGICTLIATMYMASLGAAACVNWQDLITARQNILRMNL</sequence>
<dbReference type="Proteomes" id="UP000826725">
    <property type="component" value="Chromosome"/>
</dbReference>
<dbReference type="Pfam" id="PF02347">
    <property type="entry name" value="GDC-P"/>
    <property type="match status" value="1"/>
</dbReference>
<accession>A0A8D5FKV8</accession>
<dbReference type="PANTHER" id="PTHR42806">
    <property type="entry name" value="GLYCINE CLEAVAGE SYSTEM P-PROTEIN"/>
    <property type="match status" value="1"/>
</dbReference>
<dbReference type="AlphaFoldDB" id="A0A8D5FKV8"/>
<dbReference type="PANTHER" id="PTHR42806:SF1">
    <property type="entry name" value="GLYCINE DEHYDROGENASE (DECARBOXYLATING)"/>
    <property type="match status" value="1"/>
</dbReference>
<organism evidence="2 3">
    <name type="scientific">Desulfomarina profundi</name>
    <dbReference type="NCBI Taxonomy" id="2772557"/>
    <lineage>
        <taxon>Bacteria</taxon>
        <taxon>Pseudomonadati</taxon>
        <taxon>Thermodesulfobacteriota</taxon>
        <taxon>Desulfobulbia</taxon>
        <taxon>Desulfobulbales</taxon>
        <taxon>Desulfobulbaceae</taxon>
        <taxon>Desulfomarina</taxon>
    </lineage>
</organism>
<dbReference type="InterPro" id="IPR023010">
    <property type="entry name" value="GcvPA"/>
</dbReference>
<evidence type="ECO:0000259" key="1">
    <source>
        <dbReference type="Pfam" id="PF02347"/>
    </source>
</evidence>
<dbReference type="NCBIfam" id="NF001696">
    <property type="entry name" value="PRK00451.1"/>
    <property type="match status" value="1"/>
</dbReference>
<keyword evidence="3" id="KW-1185">Reference proteome</keyword>
<dbReference type="KEGG" id="dbk:DGMP_39610"/>
<gene>
    <name evidence="2" type="primary">gcvPA</name>
    <name evidence="2" type="ORF">DGMP_39610</name>
</gene>
<reference evidence="2" key="1">
    <citation type="submission" date="2020-09" db="EMBL/GenBank/DDBJ databases">
        <title>Desulfogranum mesoprofundum gen. nov., sp. nov., a novel mesophilic, sulfate-reducing chemolithoautotroph isolated from a deep-sea hydrothermal vent chimney in the Suiyo Seamount.</title>
        <authorList>
            <person name="Hashimoto Y."/>
            <person name="Nakagawa S."/>
        </authorList>
    </citation>
    <scope>NUCLEOTIDE SEQUENCE</scope>
    <source>
        <strain evidence="2">KT2</strain>
    </source>
</reference>
<name>A0A8D5FKV8_9BACT</name>
<dbReference type="GO" id="GO:0009116">
    <property type="term" value="P:nucleoside metabolic process"/>
    <property type="evidence" value="ECO:0007669"/>
    <property type="project" value="InterPro"/>
</dbReference>
<dbReference type="PIRSF" id="PIRSF006815">
    <property type="entry name" value="GcvPA"/>
    <property type="match status" value="1"/>
</dbReference>
<dbReference type="InterPro" id="IPR049315">
    <property type="entry name" value="GDC-P_N"/>
</dbReference>
<feature type="domain" description="Glycine cleavage system P-protein N-terminal" evidence="1">
    <location>
        <begin position="1"/>
        <end position="349"/>
    </location>
</feature>
<proteinExistence type="predicted"/>
<dbReference type="GO" id="GO:0004375">
    <property type="term" value="F:glycine dehydrogenase (decarboxylating) activity"/>
    <property type="evidence" value="ECO:0007669"/>
    <property type="project" value="InterPro"/>
</dbReference>
<evidence type="ECO:0000313" key="3">
    <source>
        <dbReference type="Proteomes" id="UP000826725"/>
    </source>
</evidence>
<evidence type="ECO:0000313" key="2">
    <source>
        <dbReference type="EMBL" id="BCL63268.1"/>
    </source>
</evidence>